<evidence type="ECO:0000256" key="5">
    <source>
        <dbReference type="ARBA" id="ARBA00022603"/>
    </source>
</evidence>
<evidence type="ECO:0000313" key="12">
    <source>
        <dbReference type="EMBL" id="KZV89109.1"/>
    </source>
</evidence>
<dbReference type="FunFam" id="3.40.50.150:FF:000017">
    <property type="entry name" value="probable 18S rRNA (Guanine-N(7))-methyltransferase"/>
    <property type="match status" value="1"/>
</dbReference>
<dbReference type="GO" id="GO:0070476">
    <property type="term" value="P:rRNA (guanine-N7)-methylation"/>
    <property type="evidence" value="ECO:0007669"/>
    <property type="project" value="InterPro"/>
</dbReference>
<evidence type="ECO:0000256" key="2">
    <source>
        <dbReference type="ARBA" id="ARBA00004496"/>
    </source>
</evidence>
<dbReference type="InterPro" id="IPR022238">
    <property type="entry name" value="Bud23_C"/>
</dbReference>
<proteinExistence type="inferred from homology"/>
<organism evidence="12 13">
    <name type="scientific">Exidia glandulosa HHB12029</name>
    <dbReference type="NCBI Taxonomy" id="1314781"/>
    <lineage>
        <taxon>Eukaryota</taxon>
        <taxon>Fungi</taxon>
        <taxon>Dikarya</taxon>
        <taxon>Basidiomycota</taxon>
        <taxon>Agaricomycotina</taxon>
        <taxon>Agaricomycetes</taxon>
        <taxon>Auriculariales</taxon>
        <taxon>Exidiaceae</taxon>
        <taxon>Exidia</taxon>
    </lineage>
</organism>
<dbReference type="OrthoDB" id="2877at2759"/>
<reference evidence="12 13" key="1">
    <citation type="journal article" date="2016" name="Mol. Biol. Evol.">
        <title>Comparative Genomics of Early-Diverging Mushroom-Forming Fungi Provides Insights into the Origins of Lignocellulose Decay Capabilities.</title>
        <authorList>
            <person name="Nagy L.G."/>
            <person name="Riley R."/>
            <person name="Tritt A."/>
            <person name="Adam C."/>
            <person name="Daum C."/>
            <person name="Floudas D."/>
            <person name="Sun H."/>
            <person name="Yadav J.S."/>
            <person name="Pangilinan J."/>
            <person name="Larsson K.H."/>
            <person name="Matsuura K."/>
            <person name="Barry K."/>
            <person name="Labutti K."/>
            <person name="Kuo R."/>
            <person name="Ohm R.A."/>
            <person name="Bhattacharya S.S."/>
            <person name="Shirouzu T."/>
            <person name="Yoshinaga Y."/>
            <person name="Martin F.M."/>
            <person name="Grigoriev I.V."/>
            <person name="Hibbett D.S."/>
        </authorList>
    </citation>
    <scope>NUCLEOTIDE SEQUENCE [LARGE SCALE GENOMIC DNA]</scope>
    <source>
        <strain evidence="12 13">HHB12029</strain>
    </source>
</reference>
<dbReference type="Gene3D" id="3.40.50.150">
    <property type="entry name" value="Vaccinia Virus protein VP39"/>
    <property type="match status" value="1"/>
</dbReference>
<keyword evidence="4" id="KW-0963">Cytoplasm</keyword>
<feature type="compositionally biased region" description="Basic and acidic residues" evidence="9">
    <location>
        <begin position="261"/>
        <end position="275"/>
    </location>
</feature>
<dbReference type="GO" id="GO:0016435">
    <property type="term" value="F:rRNA (guanine) methyltransferase activity"/>
    <property type="evidence" value="ECO:0007669"/>
    <property type="project" value="InterPro"/>
</dbReference>
<dbReference type="EMBL" id="KV426081">
    <property type="protein sequence ID" value="KZV89109.1"/>
    <property type="molecule type" value="Genomic_DNA"/>
</dbReference>
<evidence type="ECO:0000256" key="3">
    <source>
        <dbReference type="ARBA" id="ARBA00005547"/>
    </source>
</evidence>
<feature type="domain" description="Methyltransferase type 11" evidence="10">
    <location>
        <begin position="55"/>
        <end position="128"/>
    </location>
</feature>
<dbReference type="InterPro" id="IPR013216">
    <property type="entry name" value="Methyltransf_11"/>
</dbReference>
<accession>A0A166A731</accession>
<dbReference type="InterPro" id="IPR039769">
    <property type="entry name" value="Bud23-like"/>
</dbReference>
<dbReference type="InterPro" id="IPR029063">
    <property type="entry name" value="SAM-dependent_MTases_sf"/>
</dbReference>
<evidence type="ECO:0000256" key="6">
    <source>
        <dbReference type="ARBA" id="ARBA00022679"/>
    </source>
</evidence>
<keyword evidence="6 12" id="KW-0808">Transferase</keyword>
<evidence type="ECO:0000256" key="4">
    <source>
        <dbReference type="ARBA" id="ARBA00022490"/>
    </source>
</evidence>
<dbReference type="PANTHER" id="PTHR12734">
    <property type="entry name" value="METHYLTRANSFERASE-RELATED"/>
    <property type="match status" value="1"/>
</dbReference>
<protein>
    <submittedName>
        <fullName evidence="12">S-adenosyl-L-methionine-dependent methyltransferase</fullName>
    </submittedName>
</protein>
<comment type="subcellular location">
    <subcellularLocation>
        <location evidence="2">Cytoplasm</location>
    </subcellularLocation>
    <subcellularLocation>
        <location evidence="1">Nucleus</location>
    </subcellularLocation>
</comment>
<dbReference type="Pfam" id="PF12589">
    <property type="entry name" value="WBS_methylT"/>
    <property type="match status" value="1"/>
</dbReference>
<dbReference type="AlphaFoldDB" id="A0A166A731"/>
<evidence type="ECO:0000259" key="10">
    <source>
        <dbReference type="Pfam" id="PF08241"/>
    </source>
</evidence>
<evidence type="ECO:0000256" key="1">
    <source>
        <dbReference type="ARBA" id="ARBA00004123"/>
    </source>
</evidence>
<evidence type="ECO:0000256" key="7">
    <source>
        <dbReference type="ARBA" id="ARBA00022691"/>
    </source>
</evidence>
<dbReference type="FunCoup" id="A0A166A731">
    <property type="interactions" value="661"/>
</dbReference>
<name>A0A166A731_EXIGL</name>
<gene>
    <name evidence="12" type="ORF">EXIGLDRAFT_678247</name>
</gene>
<evidence type="ECO:0000256" key="9">
    <source>
        <dbReference type="SAM" id="MobiDB-lite"/>
    </source>
</evidence>
<feature type="region of interest" description="Disordered" evidence="9">
    <location>
        <begin position="261"/>
        <end position="284"/>
    </location>
</feature>
<dbReference type="GO" id="GO:0005730">
    <property type="term" value="C:nucleolus"/>
    <property type="evidence" value="ECO:0007669"/>
    <property type="project" value="TreeGrafter"/>
</dbReference>
<sequence length="284" mass="31519">MSRPELQAPPEIYYGDSVAKKYTTNTRVQRIQAEMTNRALELLALPPDGAPSLLLDIGCGSGLSGEILDELGHIWVGMDVAPSMLEIALEREVEGDLFLHDIGQGFGFRPGTFDGAISISVIQWLLNAETSSPLSAPPARLSRFFRTLHALLRNPSRAVLQFYPSSDDQIALVTSAARKAGFGGGVVVDFPNSKKARKVFLCLMVGEQSMPKGKDGVEGEIADEEAADARFEKRRQRLKERKGKKRNIKDRDWIIKKKEKYRTKGKEGVPRDSKYTGRKRKAAF</sequence>
<keyword evidence="8" id="KW-0539">Nucleus</keyword>
<dbReference type="SUPFAM" id="SSF53335">
    <property type="entry name" value="S-adenosyl-L-methionine-dependent methyltransferases"/>
    <property type="match status" value="1"/>
</dbReference>
<keyword evidence="7" id="KW-0949">S-adenosyl-L-methionine</keyword>
<dbReference type="STRING" id="1314781.A0A166A731"/>
<dbReference type="InParanoid" id="A0A166A731"/>
<evidence type="ECO:0000256" key="8">
    <source>
        <dbReference type="ARBA" id="ARBA00023242"/>
    </source>
</evidence>
<feature type="domain" description="18S rRNA (guanine(1575)-N(7))-methyltransferase Bud23 C-terminal" evidence="11">
    <location>
        <begin position="203"/>
        <end position="282"/>
    </location>
</feature>
<keyword evidence="13" id="KW-1185">Reference proteome</keyword>
<evidence type="ECO:0000259" key="11">
    <source>
        <dbReference type="Pfam" id="PF12589"/>
    </source>
</evidence>
<dbReference type="Proteomes" id="UP000077266">
    <property type="component" value="Unassembled WGS sequence"/>
</dbReference>
<dbReference type="CDD" id="cd02440">
    <property type="entry name" value="AdoMet_MTases"/>
    <property type="match status" value="1"/>
</dbReference>
<dbReference type="Pfam" id="PF08241">
    <property type="entry name" value="Methyltransf_11"/>
    <property type="match status" value="1"/>
</dbReference>
<keyword evidence="5 12" id="KW-0489">Methyltransferase</keyword>
<evidence type="ECO:0000313" key="13">
    <source>
        <dbReference type="Proteomes" id="UP000077266"/>
    </source>
</evidence>
<comment type="similarity">
    <text evidence="3">Belongs to the class I-like SAM-binding methyltransferase superfamily. BUD23/WBSCR22 family.</text>
</comment>
<dbReference type="PANTHER" id="PTHR12734:SF0">
    <property type="entry name" value="18S RRNA (GUANINE-N(7))-METHYLTRANSFERASE-RELATED"/>
    <property type="match status" value="1"/>
</dbReference>
<dbReference type="GO" id="GO:0005737">
    <property type="term" value="C:cytoplasm"/>
    <property type="evidence" value="ECO:0007669"/>
    <property type="project" value="UniProtKB-SubCell"/>
</dbReference>